<dbReference type="PROSITE" id="PS50297">
    <property type="entry name" value="ANK_REP_REGION"/>
    <property type="match status" value="1"/>
</dbReference>
<evidence type="ECO:0000256" key="1">
    <source>
        <dbReference type="PROSITE-ProRule" id="PRU00023"/>
    </source>
</evidence>
<dbReference type="GO" id="GO:0006888">
    <property type="term" value="P:endoplasmic reticulum to Golgi vesicle-mediated transport"/>
    <property type="evidence" value="ECO:0007669"/>
    <property type="project" value="InterPro"/>
</dbReference>
<dbReference type="GO" id="GO:0005737">
    <property type="term" value="C:cytoplasm"/>
    <property type="evidence" value="ECO:0007669"/>
    <property type="project" value="GOC"/>
</dbReference>
<dbReference type="Gene3D" id="3.30.450.70">
    <property type="match status" value="1"/>
</dbReference>
<dbReference type="EMBL" id="CAJNIZ010017335">
    <property type="protein sequence ID" value="CAE7397064.1"/>
    <property type="molecule type" value="Genomic_DNA"/>
</dbReference>
<dbReference type="CDD" id="cd14825">
    <property type="entry name" value="TRAPPC2_sedlin"/>
    <property type="match status" value="1"/>
</dbReference>
<protein>
    <submittedName>
        <fullName evidence="2">Trappc2 protein</fullName>
    </submittedName>
</protein>
<keyword evidence="3" id="KW-1185">Reference proteome</keyword>
<accession>A0A812QP62</accession>
<dbReference type="OrthoDB" id="10252102at2759"/>
<sequence>MAQQAIVNVLIIVGKDDVPIYEADLSTEGIREDSPHLDQFVVHAALDLVDEMVWSTSSMFLRVVDKFNDFHVSAYCTAGHVRMMLLHKHRNEEAIRAFFAEIHDLFIKAMLSPFQTPSTPIESPIFDAKELISTALSFNLNATAQVPSAGLVGQQQLLLPWIVAAVVGLNEEGDISRHERDMPFEDCWQSRFMLAQVCAAEKLSEPNAGHVCFNVHFVSPGKACLDKAPQQFEHGVMQFRLQLLLAWLAFAETCERYDQDGQIYCSCGEVVSVDQLLVTSTSGITNFLGGGANGQSVVRGRILCEVGAVLPEIVAGGPLLCKGFVQQKLGGEQITVTSLNDEYAVTFNVTSRRDYIKFEVGGSRGLSSNLWEPGQMDLELELLVNVGLDPWLVKIDRTALKPKRIGQMLASLPALLGPWGAVGLLPLDYLADCQATSTGLKARWTGGLLGATGGPSGAVALAAAADTERFSRAVAALLGVGLWLRPTTSAEDSTLRRALVASRGRGLRLGTPGAVQAKEGVSPFELQLEVGGLSFGQFRLLGGWDAGGSARFERCRDSYVVIPPSFLLSEALFTPDAATAGLLSVINASASIDGFTEFRIHVMTLEMLKDQALSSRLIVELTLYCSDGSTSTLYGGAYHQRDGTALELCRLPALDDAMWAEVKAYVARNPETAKAMQGFARNPEAMQGWLQMRAAAEHYQIALDRDLELHNLIEALEADEELAPVFMDLRKNGMEAAMKYSDEALMLKISKKLREYLGQWEAILRKLEQMTYPLHQVAKEGDSRLLQLLLKRRENREEPVDYQDSKGITALGYAIWAGHLEATKLLIEHGADALLVDSFDNTCVHYAAGYGHAELLEYLLEFGFSMHRTNAAGLTPMAVAMQSNQEATILVLDTFGTV</sequence>
<dbReference type="Proteomes" id="UP000649617">
    <property type="component" value="Unassembled WGS sequence"/>
</dbReference>
<dbReference type="Pfam" id="PF13637">
    <property type="entry name" value="Ank_4"/>
    <property type="match status" value="1"/>
</dbReference>
<name>A0A812QP62_SYMPI</name>
<reference evidence="2" key="1">
    <citation type="submission" date="2021-02" db="EMBL/GenBank/DDBJ databases">
        <authorList>
            <person name="Dougan E. K."/>
            <person name="Rhodes N."/>
            <person name="Thang M."/>
            <person name="Chan C."/>
        </authorList>
    </citation>
    <scope>NUCLEOTIDE SEQUENCE</scope>
</reference>
<evidence type="ECO:0000313" key="3">
    <source>
        <dbReference type="Proteomes" id="UP000649617"/>
    </source>
</evidence>
<dbReference type="SMART" id="SM00248">
    <property type="entry name" value="ANK"/>
    <property type="match status" value="3"/>
</dbReference>
<dbReference type="InterPro" id="IPR006722">
    <property type="entry name" value="Sedlin"/>
</dbReference>
<keyword evidence="1" id="KW-0040">ANK repeat</keyword>
<gene>
    <name evidence="2" type="primary">Trappc2</name>
    <name evidence="2" type="ORF">SPIL2461_LOCUS9776</name>
</gene>
<dbReference type="SUPFAM" id="SSF64356">
    <property type="entry name" value="SNARE-like"/>
    <property type="match status" value="1"/>
</dbReference>
<dbReference type="InterPro" id="IPR002110">
    <property type="entry name" value="Ankyrin_rpt"/>
</dbReference>
<comment type="caution">
    <text evidence="2">The sequence shown here is derived from an EMBL/GenBank/DDBJ whole genome shotgun (WGS) entry which is preliminary data.</text>
</comment>
<dbReference type="AlphaFoldDB" id="A0A812QP62"/>
<dbReference type="SUPFAM" id="SSF48403">
    <property type="entry name" value="Ankyrin repeat"/>
    <property type="match status" value="1"/>
</dbReference>
<feature type="repeat" description="ANK" evidence="1">
    <location>
        <begin position="839"/>
        <end position="871"/>
    </location>
</feature>
<dbReference type="PANTHER" id="PTHR12403">
    <property type="entry name" value="TRAFFICKING PROTEIN PARTICLE COMPLEX SUBUNIT 2"/>
    <property type="match status" value="1"/>
</dbReference>
<dbReference type="Gene3D" id="1.25.40.20">
    <property type="entry name" value="Ankyrin repeat-containing domain"/>
    <property type="match status" value="1"/>
</dbReference>
<proteinExistence type="predicted"/>
<dbReference type="InterPro" id="IPR036770">
    <property type="entry name" value="Ankyrin_rpt-contain_sf"/>
</dbReference>
<dbReference type="InterPro" id="IPR011012">
    <property type="entry name" value="Longin-like_dom_sf"/>
</dbReference>
<feature type="repeat" description="ANK" evidence="1">
    <location>
        <begin position="806"/>
        <end position="838"/>
    </location>
</feature>
<evidence type="ECO:0000313" key="2">
    <source>
        <dbReference type="EMBL" id="CAE7397064.1"/>
    </source>
</evidence>
<dbReference type="PROSITE" id="PS50088">
    <property type="entry name" value="ANK_REPEAT"/>
    <property type="match status" value="2"/>
</dbReference>
<organism evidence="2 3">
    <name type="scientific">Symbiodinium pilosum</name>
    <name type="common">Dinoflagellate</name>
    <dbReference type="NCBI Taxonomy" id="2952"/>
    <lineage>
        <taxon>Eukaryota</taxon>
        <taxon>Sar</taxon>
        <taxon>Alveolata</taxon>
        <taxon>Dinophyceae</taxon>
        <taxon>Suessiales</taxon>
        <taxon>Symbiodiniaceae</taxon>
        <taxon>Symbiodinium</taxon>
    </lineage>
</organism>
<dbReference type="Pfam" id="PF04628">
    <property type="entry name" value="Sedlin_N"/>
    <property type="match status" value="1"/>
</dbReference>